<dbReference type="EMBL" id="LKAJ02000001">
    <property type="protein sequence ID" value="MCS5711707.1"/>
    <property type="molecule type" value="Genomic_DNA"/>
</dbReference>
<dbReference type="STRING" id="295108.HT99x_02495"/>
<dbReference type="InterPro" id="IPR013216">
    <property type="entry name" value="Methyltransf_11"/>
</dbReference>
<proteinExistence type="predicted"/>
<evidence type="ECO:0000259" key="1">
    <source>
        <dbReference type="Pfam" id="PF08241"/>
    </source>
</evidence>
<dbReference type="RefSeq" id="WP_075067109.1">
    <property type="nucleotide sequence ID" value="NZ_LKAJ02000001.1"/>
</dbReference>
<feature type="domain" description="Methyltransferase type 11" evidence="1">
    <location>
        <begin position="76"/>
        <end position="124"/>
    </location>
</feature>
<reference evidence="2" key="1">
    <citation type="submission" date="2015-09" db="EMBL/GenBank/DDBJ databases">
        <title>Draft Genome Sequences of Two Novel Amoeba-resistant Intranuclear Bacteria, Candidatus Berkiella cookevillensis and Candidatus Berkiella aquae.</title>
        <authorList>
            <person name="Mehari Y.T."/>
            <person name="Arivett B.A."/>
            <person name="Farone A.L."/>
            <person name="Gunderson J.H."/>
            <person name="Farone M.B."/>
        </authorList>
    </citation>
    <scope>NUCLEOTIDE SEQUENCE [LARGE SCALE GENOMIC DNA]</scope>
    <source>
        <strain evidence="2">HT99</strain>
    </source>
</reference>
<reference evidence="3" key="2">
    <citation type="journal article" date="2016" name="Genome Announc.">
        <title>Draft Genome Sequences of Two Novel Amoeba-Resistant Intranuclear Bacteria, 'Candidatus Berkiella cookevillensis' and 'Candidatus Berkiella aquae'.</title>
        <authorList>
            <person name="Mehari Y.T."/>
            <person name="Arivett B.A."/>
            <person name="Farone A.L."/>
            <person name="Gunderson J.H."/>
            <person name="Farone M.B."/>
        </authorList>
    </citation>
    <scope>NUCLEOTIDE SEQUENCE</scope>
    <source>
        <strain evidence="3">HT99</strain>
    </source>
</reference>
<keyword evidence="4" id="KW-1185">Reference proteome</keyword>
<organism evidence="2">
    <name type="scientific">Candidatus Berkiella aquae</name>
    <dbReference type="NCBI Taxonomy" id="295108"/>
    <lineage>
        <taxon>Bacteria</taxon>
        <taxon>Pseudomonadati</taxon>
        <taxon>Pseudomonadota</taxon>
        <taxon>Gammaproteobacteria</taxon>
        <taxon>Candidatus Berkiellales</taxon>
        <taxon>Candidatus Berkiellaceae</taxon>
        <taxon>Candidatus Berkiella</taxon>
    </lineage>
</organism>
<dbReference type="GO" id="GO:0008757">
    <property type="term" value="F:S-adenosylmethionine-dependent methyltransferase activity"/>
    <property type="evidence" value="ECO:0007669"/>
    <property type="project" value="InterPro"/>
</dbReference>
<dbReference type="Proteomes" id="UP000051497">
    <property type="component" value="Unassembled WGS sequence"/>
</dbReference>
<dbReference type="CDD" id="cd02440">
    <property type="entry name" value="AdoMet_MTases"/>
    <property type="match status" value="1"/>
</dbReference>
<dbReference type="PATRIC" id="fig|1590043.3.peg.2543"/>
<sequence>MVAENEYTQRWYTESVASWVIDAEKEELETILAKLYGYHLAFLGDSNLTPLVETSLISHRVLINPQVTTNSALSGLPGELEALPLRTDSVDVVVLAHTLEHAENPHEILREAHRVLIPEGHIVITGFNPMSLWGLWHGWKQMTGKIPRQGKMLTSNRLKDWLKLLNFQIVSGKAFYFRPPLSSLTWQRRLNFLEGWGENCWPFFGGAYTLVAVKRVVPLLPMRARFKPEKSIWQPAEGLPKPTTTVR</sequence>
<comment type="caution">
    <text evidence="2">The sequence shown here is derived from an EMBL/GenBank/DDBJ whole genome shotgun (WGS) entry which is preliminary data.</text>
</comment>
<reference evidence="3" key="3">
    <citation type="submission" date="2021-06" db="EMBL/GenBank/DDBJ databases">
        <title>Genomic Description and Analysis of Intracellular Bacteria, Candidatus Berkiella cookevillensis and Candidatus Berkiella aquae.</title>
        <authorList>
            <person name="Kidane D.T."/>
            <person name="Mehari Y.T."/>
            <person name="Rice F.C."/>
            <person name="Arivett B.A."/>
            <person name="Farone A.L."/>
            <person name="Berk S.G."/>
            <person name="Farone M.B."/>
        </authorList>
    </citation>
    <scope>NUCLEOTIDE SEQUENCE</scope>
    <source>
        <strain evidence="3">HT99</strain>
    </source>
</reference>
<evidence type="ECO:0000313" key="3">
    <source>
        <dbReference type="EMBL" id="MCS5711707.1"/>
    </source>
</evidence>
<dbReference type="Gene3D" id="3.40.50.150">
    <property type="entry name" value="Vaccinia Virus protein VP39"/>
    <property type="match status" value="1"/>
</dbReference>
<dbReference type="SUPFAM" id="SSF53335">
    <property type="entry name" value="S-adenosyl-L-methionine-dependent methyltransferases"/>
    <property type="match status" value="1"/>
</dbReference>
<keyword evidence="3" id="KW-0808">Transferase</keyword>
<dbReference type="GO" id="GO:0032259">
    <property type="term" value="P:methylation"/>
    <property type="evidence" value="ECO:0007669"/>
    <property type="project" value="UniProtKB-KW"/>
</dbReference>
<dbReference type="Pfam" id="PF08241">
    <property type="entry name" value="Methyltransf_11"/>
    <property type="match status" value="1"/>
</dbReference>
<dbReference type="InterPro" id="IPR029063">
    <property type="entry name" value="SAM-dependent_MTases_sf"/>
</dbReference>
<keyword evidence="3" id="KW-0489">Methyltransferase</keyword>
<evidence type="ECO:0000313" key="2">
    <source>
        <dbReference type="EMBL" id="KRG20399.1"/>
    </source>
</evidence>
<name>A0A0Q9YIH5_9GAMM</name>
<gene>
    <name evidence="3" type="ORF">HT99x_009690</name>
    <name evidence="2" type="ORF">HT99x_02495</name>
</gene>
<evidence type="ECO:0000313" key="4">
    <source>
        <dbReference type="Proteomes" id="UP000051497"/>
    </source>
</evidence>
<protein>
    <submittedName>
        <fullName evidence="3">Class I SAM-dependent methyltransferase</fullName>
    </submittedName>
</protein>
<accession>A0A0Q9YIH5</accession>
<dbReference type="OrthoDB" id="6191410at2"/>
<dbReference type="AlphaFoldDB" id="A0A0Q9YIH5"/>
<dbReference type="EMBL" id="LKAJ01000012">
    <property type="protein sequence ID" value="KRG20399.1"/>
    <property type="molecule type" value="Genomic_DNA"/>
</dbReference>